<gene>
    <name evidence="1" type="ORF">PYW49_10890</name>
</gene>
<keyword evidence="2" id="KW-1185">Reference proteome</keyword>
<evidence type="ECO:0000313" key="2">
    <source>
        <dbReference type="Proteomes" id="UP001270266"/>
    </source>
</evidence>
<organism evidence="1 2">
    <name type="scientific">Enterobacter chinensis</name>
    <dbReference type="NCBI Taxonomy" id="3030997"/>
    <lineage>
        <taxon>Bacteria</taxon>
        <taxon>Pseudomonadati</taxon>
        <taxon>Pseudomonadota</taxon>
        <taxon>Gammaproteobacteria</taxon>
        <taxon>Enterobacterales</taxon>
        <taxon>Enterobacteriaceae</taxon>
        <taxon>Enterobacter</taxon>
    </lineage>
</organism>
<comment type="caution">
    <text evidence="1">The sequence shown here is derived from an EMBL/GenBank/DDBJ whole genome shotgun (WGS) entry which is preliminary data.</text>
</comment>
<dbReference type="PANTHER" id="PTHR30087:SF1">
    <property type="entry name" value="HYPOTHETICAL CYTOSOLIC PROTEIN"/>
    <property type="match status" value="1"/>
</dbReference>
<protein>
    <submittedName>
        <fullName evidence="1">2-thiouracil desulfurase family protein</fullName>
    </submittedName>
</protein>
<dbReference type="Pfam" id="PF04463">
    <property type="entry name" value="2-thiour_desulf"/>
    <property type="match status" value="1"/>
</dbReference>
<evidence type="ECO:0000313" key="1">
    <source>
        <dbReference type="EMBL" id="MDY0418169.1"/>
    </source>
</evidence>
<dbReference type="EMBL" id="JARDVI010000003">
    <property type="protein sequence ID" value="MDY0418169.1"/>
    <property type="molecule type" value="Genomic_DNA"/>
</dbReference>
<name>A0ABU5D2I1_9ENTR</name>
<accession>A0ABU5D2I1</accession>
<sequence length="115" mass="12711">MPVKEIILLSACLSGHLIRYNGTDKSCSSDLLQHWRKEGRLVTYCPELAAGLSTPPLSAERVSGQGIDVLNGHAQVVESDGRDCTRLCWSLRNSIVQAHACTKLLRQVKTCHQLR</sequence>
<proteinExistence type="predicted"/>
<dbReference type="Proteomes" id="UP001270266">
    <property type="component" value="Unassembled WGS sequence"/>
</dbReference>
<dbReference type="InterPro" id="IPR007553">
    <property type="entry name" value="2-thiour_desulf"/>
</dbReference>
<dbReference type="RefSeq" id="WP_320386424.1">
    <property type="nucleotide sequence ID" value="NZ_JARDVI010000003.1"/>
</dbReference>
<reference evidence="1 2" key="1">
    <citation type="submission" date="2023-02" db="EMBL/GenBank/DDBJ databases">
        <title>The draft genomes of Enterobacter strains.</title>
        <authorList>
            <person name="He Y."/>
            <person name="Feng Y."/>
            <person name="Zong Z."/>
        </authorList>
    </citation>
    <scope>NUCLEOTIDE SEQUENCE [LARGE SCALE GENOMIC DNA]</scope>
    <source>
        <strain evidence="1 2">170198</strain>
    </source>
</reference>
<dbReference type="PANTHER" id="PTHR30087">
    <property type="entry name" value="INNER MEMBRANE PROTEIN"/>
    <property type="match status" value="1"/>
</dbReference>